<dbReference type="Gene3D" id="1.10.30.50">
    <property type="match status" value="1"/>
</dbReference>
<protein>
    <recommendedName>
        <fullName evidence="2">HNH domain-containing protein</fullName>
    </recommendedName>
</protein>
<proteinExistence type="predicted"/>
<gene>
    <name evidence="1" type="ORF">LCGC14_0458280</name>
</gene>
<evidence type="ECO:0000313" key="1">
    <source>
        <dbReference type="EMBL" id="KKN67795.1"/>
    </source>
</evidence>
<dbReference type="EMBL" id="LAZR01000466">
    <property type="protein sequence ID" value="KKN67795.1"/>
    <property type="molecule type" value="Genomic_DNA"/>
</dbReference>
<accession>A0A0F9SG08</accession>
<name>A0A0F9SG08_9ZZZZ</name>
<sequence length="98" mass="11380">MSSGVQLDKEAEATYQKSKRRVRLEYVNKIKNQPCVDCGLRFPPEAMDFDHVFGEKQFIISRGLTGNFQRLQDEIAKCDVVCACCHRIRTRKRIEEVT</sequence>
<comment type="caution">
    <text evidence="1">The sequence shown here is derived from an EMBL/GenBank/DDBJ whole genome shotgun (WGS) entry which is preliminary data.</text>
</comment>
<dbReference type="AlphaFoldDB" id="A0A0F9SG08"/>
<reference evidence="1" key="1">
    <citation type="journal article" date="2015" name="Nature">
        <title>Complex archaea that bridge the gap between prokaryotes and eukaryotes.</title>
        <authorList>
            <person name="Spang A."/>
            <person name="Saw J.H."/>
            <person name="Jorgensen S.L."/>
            <person name="Zaremba-Niedzwiedzka K."/>
            <person name="Martijn J."/>
            <person name="Lind A.E."/>
            <person name="van Eijk R."/>
            <person name="Schleper C."/>
            <person name="Guy L."/>
            <person name="Ettema T.J."/>
        </authorList>
    </citation>
    <scope>NUCLEOTIDE SEQUENCE</scope>
</reference>
<evidence type="ECO:0008006" key="2">
    <source>
        <dbReference type="Google" id="ProtNLM"/>
    </source>
</evidence>
<organism evidence="1">
    <name type="scientific">marine sediment metagenome</name>
    <dbReference type="NCBI Taxonomy" id="412755"/>
    <lineage>
        <taxon>unclassified sequences</taxon>
        <taxon>metagenomes</taxon>
        <taxon>ecological metagenomes</taxon>
    </lineage>
</organism>